<sequence>MVLLLSVAQAAKSFSIYNTELVRLDDKFLPPISRMRSRRSRRSPSLIPIEDFRSKVKLVEEMSKEGFFKLPGSAPAIQVETPERAFPSNFVTTEVLSTVQQPLPSIINQQAASTQSYPVLTCGDLVRATLTRQRINSNTIDIIISSLTPSSLRQYSVYCRYWTNFCLSCNWDPSVVELNQVLGQFLSYLYDLGLRYSSMNTARSFLSLVSSGSTSDGIGSLQGPPNYLSNLEPIESLSLEDITMKTIGLISVATAHRAQTFSLIDVREIVQIENCTKIKIHSPVKTSKPGSTQPVLFLPRFADHPSLCVSRSLSVYLQRTHSFRPQDSNRLFLALSKPHAAVCSQTISRSIKHILKLSGIDITTFSGHSVRHASTSTAARGGLSIDQIRLKAGWSSSSSVFANFYNRPIPQNDNFDQTVFILSSSIFMLLYSSRYCC</sequence>
<proteinExistence type="predicted"/>
<dbReference type="Pfam" id="PF00589">
    <property type="entry name" value="Phage_integrase"/>
    <property type="match status" value="1"/>
</dbReference>
<reference evidence="2" key="1">
    <citation type="submission" date="2021-06" db="EMBL/GenBank/DDBJ databases">
        <authorList>
            <person name="Hodson N. C."/>
            <person name="Mongue J. A."/>
            <person name="Jaron S. K."/>
        </authorList>
    </citation>
    <scope>NUCLEOTIDE SEQUENCE</scope>
</reference>
<gene>
    <name evidence="2" type="ORF">AFUS01_LOCUS20278</name>
</gene>
<dbReference type="OrthoDB" id="6769862at2759"/>
<dbReference type="Proteomes" id="UP000708208">
    <property type="component" value="Unassembled WGS sequence"/>
</dbReference>
<dbReference type="PANTHER" id="PTHR35617:SF3">
    <property type="entry name" value="CORE-BINDING (CB) DOMAIN-CONTAINING PROTEIN"/>
    <property type="match status" value="1"/>
</dbReference>
<evidence type="ECO:0000313" key="2">
    <source>
        <dbReference type="EMBL" id="CAG7731704.1"/>
    </source>
</evidence>
<evidence type="ECO:0000259" key="1">
    <source>
        <dbReference type="Pfam" id="PF00589"/>
    </source>
</evidence>
<dbReference type="InterPro" id="IPR002104">
    <property type="entry name" value="Integrase_catalytic"/>
</dbReference>
<protein>
    <recommendedName>
        <fullName evidence="1">Tyr recombinase domain-containing protein</fullName>
    </recommendedName>
</protein>
<dbReference type="AlphaFoldDB" id="A0A8J2P5G3"/>
<feature type="domain" description="Tyr recombinase" evidence="1">
    <location>
        <begin position="311"/>
        <end position="406"/>
    </location>
</feature>
<organism evidence="2 3">
    <name type="scientific">Allacma fusca</name>
    <dbReference type="NCBI Taxonomy" id="39272"/>
    <lineage>
        <taxon>Eukaryota</taxon>
        <taxon>Metazoa</taxon>
        <taxon>Ecdysozoa</taxon>
        <taxon>Arthropoda</taxon>
        <taxon>Hexapoda</taxon>
        <taxon>Collembola</taxon>
        <taxon>Symphypleona</taxon>
        <taxon>Sminthuridae</taxon>
        <taxon>Allacma</taxon>
    </lineage>
</organism>
<dbReference type="PANTHER" id="PTHR35617">
    <property type="entry name" value="PHAGE_INTEGRASE DOMAIN-CONTAINING PROTEIN"/>
    <property type="match status" value="1"/>
</dbReference>
<keyword evidence="3" id="KW-1185">Reference proteome</keyword>
<comment type="caution">
    <text evidence="2">The sequence shown here is derived from an EMBL/GenBank/DDBJ whole genome shotgun (WGS) entry which is preliminary data.</text>
</comment>
<dbReference type="GO" id="GO:0006310">
    <property type="term" value="P:DNA recombination"/>
    <property type="evidence" value="ECO:0007669"/>
    <property type="project" value="InterPro"/>
</dbReference>
<dbReference type="GO" id="GO:0015074">
    <property type="term" value="P:DNA integration"/>
    <property type="evidence" value="ECO:0007669"/>
    <property type="project" value="InterPro"/>
</dbReference>
<evidence type="ECO:0000313" key="3">
    <source>
        <dbReference type="Proteomes" id="UP000708208"/>
    </source>
</evidence>
<name>A0A8J2P5G3_9HEXA</name>
<dbReference type="EMBL" id="CAJVCH010218005">
    <property type="protein sequence ID" value="CAG7731704.1"/>
    <property type="molecule type" value="Genomic_DNA"/>
</dbReference>
<accession>A0A8J2P5G3</accession>
<dbReference type="GO" id="GO:0003677">
    <property type="term" value="F:DNA binding"/>
    <property type="evidence" value="ECO:0007669"/>
    <property type="project" value="InterPro"/>
</dbReference>